<gene>
    <name evidence="11" type="ORF">ZOSMA_53G01080</name>
</gene>
<evidence type="ECO:0000256" key="6">
    <source>
        <dbReference type="ARBA" id="ARBA00023136"/>
    </source>
</evidence>
<organism evidence="11 12">
    <name type="scientific">Zostera marina</name>
    <name type="common">Eelgrass</name>
    <dbReference type="NCBI Taxonomy" id="29655"/>
    <lineage>
        <taxon>Eukaryota</taxon>
        <taxon>Viridiplantae</taxon>
        <taxon>Streptophyta</taxon>
        <taxon>Embryophyta</taxon>
        <taxon>Tracheophyta</taxon>
        <taxon>Spermatophyta</taxon>
        <taxon>Magnoliopsida</taxon>
        <taxon>Liliopsida</taxon>
        <taxon>Zosteraceae</taxon>
        <taxon>Zostera</taxon>
    </lineage>
</organism>
<name>A0A0K9NWZ9_ZOSMR</name>
<feature type="compositionally biased region" description="Polar residues" evidence="9">
    <location>
        <begin position="475"/>
        <end position="484"/>
    </location>
</feature>
<evidence type="ECO:0000256" key="2">
    <source>
        <dbReference type="ARBA" id="ARBA00004555"/>
    </source>
</evidence>
<dbReference type="Gene3D" id="1.25.40.90">
    <property type="match status" value="1"/>
</dbReference>
<evidence type="ECO:0000259" key="10">
    <source>
        <dbReference type="PROSITE" id="PS50942"/>
    </source>
</evidence>
<proteinExistence type="predicted"/>
<evidence type="ECO:0000256" key="1">
    <source>
        <dbReference type="ARBA" id="ARBA00004132"/>
    </source>
</evidence>
<accession>A0A0K9NWZ9</accession>
<evidence type="ECO:0000313" key="12">
    <source>
        <dbReference type="Proteomes" id="UP000036987"/>
    </source>
</evidence>
<dbReference type="Pfam" id="PF07651">
    <property type="entry name" value="ANTH"/>
    <property type="match status" value="1"/>
</dbReference>
<dbReference type="OrthoDB" id="44015at2759"/>
<keyword evidence="4" id="KW-0254">Endocytosis</keyword>
<dbReference type="InterPro" id="IPR013809">
    <property type="entry name" value="ENTH"/>
</dbReference>
<dbReference type="InterPro" id="IPR011417">
    <property type="entry name" value="ANTH_dom"/>
</dbReference>
<feature type="region of interest" description="Disordered" evidence="9">
    <location>
        <begin position="258"/>
        <end position="284"/>
    </location>
</feature>
<dbReference type="EMBL" id="LFYR01001508">
    <property type="protein sequence ID" value="KMZ61316.1"/>
    <property type="molecule type" value="Genomic_DNA"/>
</dbReference>
<evidence type="ECO:0000256" key="7">
    <source>
        <dbReference type="ARBA" id="ARBA00023176"/>
    </source>
</evidence>
<dbReference type="AlphaFoldDB" id="A0A0K9NWZ9"/>
<keyword evidence="12" id="KW-1185">Reference proteome</keyword>
<evidence type="ECO:0000256" key="4">
    <source>
        <dbReference type="ARBA" id="ARBA00022583"/>
    </source>
</evidence>
<dbReference type="InterPro" id="IPR014712">
    <property type="entry name" value="ANTH_dom_sf"/>
</dbReference>
<dbReference type="CDD" id="cd03564">
    <property type="entry name" value="ANTH_N"/>
    <property type="match status" value="1"/>
</dbReference>
<evidence type="ECO:0000313" key="11">
    <source>
        <dbReference type="EMBL" id="KMZ61316.1"/>
    </source>
</evidence>
<dbReference type="GO" id="GO:0032050">
    <property type="term" value="F:clathrin heavy chain binding"/>
    <property type="evidence" value="ECO:0000318"/>
    <property type="project" value="GO_Central"/>
</dbReference>
<sequence>MIPYKYTMYLLVALKALIVIHRILREGDPTFREELLNFSHKMHILQLSNFKDDSSPIAWDCSAWVRTYALYLEERLECFRILKYDIEAERLVRPEGSDPAHSKTRILDSQGLLDQLPALQQLLYRLVGGRPEGAASSNYVIQYALALVLKESFKIYCAINDGIINLVDKFFEMPRHEAIKALEIYRRAGQQAGSLSEFYEVCRGLELARNFQFPNLREPPQSFLGTMEEYIKEAPRVMPVLSEQLEFPERLLLTYKPEEDSPVAPLEDSNEILEEPKPVPVPVPIPEKQEEVVSPKPSMPDDGDLLGLHEFSADALKLEENNALALAIVSSDPTVSTNVGSAQNIVTDPTGWELALVTTDTTASSTTESTLVGGLDKLTLDSLYDEAAYRQTQPIYGGAQHNPFMTPDPFNMSNNIAPPPSVQMAAISQQSHLQMMQPPIQANPFGPPIQQQHPNHMNVAANPFGDTDSFGGFSTHPQQQTNPFGSAGLL</sequence>
<dbReference type="GO" id="GO:0005545">
    <property type="term" value="F:1-phosphatidylinositol binding"/>
    <property type="evidence" value="ECO:0000318"/>
    <property type="project" value="GO_Central"/>
</dbReference>
<comment type="subcellular location">
    <subcellularLocation>
        <location evidence="1">Cytoplasmic vesicle</location>
        <location evidence="1">Clathrin-coated vesicle</location>
    </subcellularLocation>
    <subcellularLocation>
        <location evidence="2">Golgi apparatus</location>
    </subcellularLocation>
    <subcellularLocation>
        <location evidence="3">Membrane</location>
        <location evidence="3">Clathrin-coated pit</location>
    </subcellularLocation>
</comment>
<dbReference type="GO" id="GO:0006900">
    <property type="term" value="P:vesicle budding from membrane"/>
    <property type="evidence" value="ECO:0000318"/>
    <property type="project" value="GO_Central"/>
</dbReference>
<protein>
    <submittedName>
        <fullName evidence="11">Putative clathrin assembly protein</fullName>
    </submittedName>
</protein>
<dbReference type="GO" id="GO:0072583">
    <property type="term" value="P:clathrin-dependent endocytosis"/>
    <property type="evidence" value="ECO:0000318"/>
    <property type="project" value="GO_Central"/>
</dbReference>
<dbReference type="InterPro" id="IPR048050">
    <property type="entry name" value="ANTH_N_plant"/>
</dbReference>
<dbReference type="SUPFAM" id="SSF89009">
    <property type="entry name" value="GAT-like domain"/>
    <property type="match status" value="1"/>
</dbReference>
<dbReference type="InterPro" id="IPR008942">
    <property type="entry name" value="ENTH_VHS"/>
</dbReference>
<keyword evidence="5" id="KW-0333">Golgi apparatus</keyword>
<dbReference type="InterPro" id="IPR045192">
    <property type="entry name" value="AP180-like"/>
</dbReference>
<feature type="region of interest" description="Disordered" evidence="9">
    <location>
        <begin position="468"/>
        <end position="490"/>
    </location>
</feature>
<dbReference type="PROSITE" id="PS50942">
    <property type="entry name" value="ENTH"/>
    <property type="match status" value="1"/>
</dbReference>
<evidence type="ECO:0000256" key="3">
    <source>
        <dbReference type="ARBA" id="ARBA00004600"/>
    </source>
</evidence>
<dbReference type="GO" id="GO:0030136">
    <property type="term" value="C:clathrin-coated vesicle"/>
    <property type="evidence" value="ECO:0000318"/>
    <property type="project" value="GO_Central"/>
</dbReference>
<dbReference type="PANTHER" id="PTHR22951">
    <property type="entry name" value="CLATHRIN ASSEMBLY PROTEIN"/>
    <property type="match status" value="1"/>
</dbReference>
<dbReference type="FunFam" id="1.20.58.150:FF:000003">
    <property type="entry name" value="Putative clathrin assembly protein"/>
    <property type="match status" value="1"/>
</dbReference>
<keyword evidence="8" id="KW-0968">Cytoplasmic vesicle</keyword>
<dbReference type="Proteomes" id="UP000036987">
    <property type="component" value="Unassembled WGS sequence"/>
</dbReference>
<dbReference type="SUPFAM" id="SSF48464">
    <property type="entry name" value="ENTH/VHS domain"/>
    <property type="match status" value="1"/>
</dbReference>
<comment type="caution">
    <text evidence="11">The sequence shown here is derived from an EMBL/GenBank/DDBJ whole genome shotgun (WGS) entry which is preliminary data.</text>
</comment>
<dbReference type="GO" id="GO:0005905">
    <property type="term" value="C:clathrin-coated pit"/>
    <property type="evidence" value="ECO:0000318"/>
    <property type="project" value="GO_Central"/>
</dbReference>
<keyword evidence="7" id="KW-0168">Coated pit</keyword>
<dbReference type="Gene3D" id="1.20.58.150">
    <property type="entry name" value="ANTH domain"/>
    <property type="match status" value="1"/>
</dbReference>
<dbReference type="GO" id="GO:0005546">
    <property type="term" value="F:phosphatidylinositol-4,5-bisphosphate binding"/>
    <property type="evidence" value="ECO:0000318"/>
    <property type="project" value="GO_Central"/>
</dbReference>
<dbReference type="STRING" id="29655.A0A0K9NWZ9"/>
<dbReference type="PANTHER" id="PTHR22951:SF89">
    <property type="entry name" value="OS05G0549000 PROTEIN"/>
    <property type="match status" value="1"/>
</dbReference>
<dbReference type="SMART" id="SM00273">
    <property type="entry name" value="ENTH"/>
    <property type="match status" value="1"/>
</dbReference>
<dbReference type="GO" id="GO:0005794">
    <property type="term" value="C:Golgi apparatus"/>
    <property type="evidence" value="ECO:0007669"/>
    <property type="project" value="UniProtKB-SubCell"/>
</dbReference>
<dbReference type="GO" id="GO:0048268">
    <property type="term" value="P:clathrin coat assembly"/>
    <property type="evidence" value="ECO:0007669"/>
    <property type="project" value="InterPro"/>
</dbReference>
<evidence type="ECO:0000256" key="5">
    <source>
        <dbReference type="ARBA" id="ARBA00023034"/>
    </source>
</evidence>
<keyword evidence="6" id="KW-0472">Membrane</keyword>
<evidence type="ECO:0000256" key="9">
    <source>
        <dbReference type="SAM" id="MobiDB-lite"/>
    </source>
</evidence>
<dbReference type="OMA" id="AWTIVFK"/>
<feature type="domain" description="ENTH" evidence="10">
    <location>
        <begin position="1"/>
        <end position="86"/>
    </location>
</feature>
<reference evidence="12" key="1">
    <citation type="journal article" date="2016" name="Nature">
        <title>The genome of the seagrass Zostera marina reveals angiosperm adaptation to the sea.</title>
        <authorList>
            <person name="Olsen J.L."/>
            <person name="Rouze P."/>
            <person name="Verhelst B."/>
            <person name="Lin Y.-C."/>
            <person name="Bayer T."/>
            <person name="Collen J."/>
            <person name="Dattolo E."/>
            <person name="De Paoli E."/>
            <person name="Dittami S."/>
            <person name="Maumus F."/>
            <person name="Michel G."/>
            <person name="Kersting A."/>
            <person name="Lauritano C."/>
            <person name="Lohaus R."/>
            <person name="Toepel M."/>
            <person name="Tonon T."/>
            <person name="Vanneste K."/>
            <person name="Amirebrahimi M."/>
            <person name="Brakel J."/>
            <person name="Bostroem C."/>
            <person name="Chovatia M."/>
            <person name="Grimwood J."/>
            <person name="Jenkins J.W."/>
            <person name="Jueterbock A."/>
            <person name="Mraz A."/>
            <person name="Stam W.T."/>
            <person name="Tice H."/>
            <person name="Bornberg-Bauer E."/>
            <person name="Green P.J."/>
            <person name="Pearson G.A."/>
            <person name="Procaccini G."/>
            <person name="Duarte C.M."/>
            <person name="Schmutz J."/>
            <person name="Reusch T.B.H."/>
            <person name="Van de Peer Y."/>
        </authorList>
    </citation>
    <scope>NUCLEOTIDE SEQUENCE [LARGE SCALE GENOMIC DNA]</scope>
    <source>
        <strain evidence="12">cv. Finnish</strain>
    </source>
</reference>
<evidence type="ECO:0000256" key="8">
    <source>
        <dbReference type="ARBA" id="ARBA00023329"/>
    </source>
</evidence>
<dbReference type="GO" id="GO:0000149">
    <property type="term" value="F:SNARE binding"/>
    <property type="evidence" value="ECO:0000318"/>
    <property type="project" value="GO_Central"/>
</dbReference>